<dbReference type="EMBL" id="JBHTIC010000019">
    <property type="protein sequence ID" value="MFD0762858.1"/>
    <property type="molecule type" value="Genomic_DNA"/>
</dbReference>
<reference evidence="11" key="1">
    <citation type="journal article" date="2019" name="Int. J. Syst. Evol. Microbiol.">
        <title>The Global Catalogue of Microorganisms (GCM) 10K type strain sequencing project: providing services to taxonomists for standard genome sequencing and annotation.</title>
        <authorList>
            <consortium name="The Broad Institute Genomics Platform"/>
            <consortium name="The Broad Institute Genome Sequencing Center for Infectious Disease"/>
            <person name="Wu L."/>
            <person name="Ma J."/>
        </authorList>
    </citation>
    <scope>NUCLEOTIDE SEQUENCE [LARGE SCALE GENOMIC DNA]</scope>
    <source>
        <strain evidence="11">CCUG 60022</strain>
    </source>
</reference>
<dbReference type="SUPFAM" id="SSF103473">
    <property type="entry name" value="MFS general substrate transporter"/>
    <property type="match status" value="1"/>
</dbReference>
<dbReference type="Gene3D" id="1.20.1250.20">
    <property type="entry name" value="MFS general substrate transporter like domains"/>
    <property type="match status" value="2"/>
</dbReference>
<proteinExistence type="inferred from homology"/>
<evidence type="ECO:0000256" key="4">
    <source>
        <dbReference type="ARBA" id="ARBA00022475"/>
    </source>
</evidence>
<evidence type="ECO:0000313" key="11">
    <source>
        <dbReference type="Proteomes" id="UP001597032"/>
    </source>
</evidence>
<protein>
    <submittedName>
        <fullName evidence="10">MFS transporter</fullName>
    </submittedName>
</protein>
<evidence type="ECO:0000256" key="8">
    <source>
        <dbReference type="SAM" id="Phobius"/>
    </source>
</evidence>
<feature type="transmembrane region" description="Helical" evidence="8">
    <location>
        <begin position="276"/>
        <end position="295"/>
    </location>
</feature>
<dbReference type="PANTHER" id="PTHR11328:SF24">
    <property type="entry name" value="MAJOR FACILITATOR SUPERFAMILY (MFS) PROFILE DOMAIN-CONTAINING PROTEIN"/>
    <property type="match status" value="1"/>
</dbReference>
<feature type="transmembrane region" description="Helical" evidence="8">
    <location>
        <begin position="422"/>
        <end position="440"/>
    </location>
</feature>
<keyword evidence="6 8" id="KW-1133">Transmembrane helix</keyword>
<evidence type="ECO:0000256" key="2">
    <source>
        <dbReference type="ARBA" id="ARBA00009617"/>
    </source>
</evidence>
<comment type="caution">
    <text evidence="10">The sequence shown here is derived from an EMBL/GenBank/DDBJ whole genome shotgun (WGS) entry which is preliminary data.</text>
</comment>
<evidence type="ECO:0000313" key="10">
    <source>
        <dbReference type="EMBL" id="MFD0762858.1"/>
    </source>
</evidence>
<evidence type="ECO:0000259" key="9">
    <source>
        <dbReference type="PROSITE" id="PS50850"/>
    </source>
</evidence>
<keyword evidence="7 8" id="KW-0472">Membrane</keyword>
<keyword evidence="4" id="KW-1003">Cell membrane</keyword>
<dbReference type="Proteomes" id="UP001597032">
    <property type="component" value="Unassembled WGS sequence"/>
</dbReference>
<feature type="transmembrane region" description="Helical" evidence="8">
    <location>
        <begin position="332"/>
        <end position="352"/>
    </location>
</feature>
<evidence type="ECO:0000256" key="3">
    <source>
        <dbReference type="ARBA" id="ARBA00022448"/>
    </source>
</evidence>
<dbReference type="RefSeq" id="WP_386783362.1">
    <property type="nucleotide sequence ID" value="NZ_JBHTIC010000019.1"/>
</dbReference>
<comment type="subcellular location">
    <subcellularLocation>
        <location evidence="1">Cell membrane</location>
        <topology evidence="1">Multi-pass membrane protein</topology>
    </subcellularLocation>
</comment>
<evidence type="ECO:0000256" key="7">
    <source>
        <dbReference type="ARBA" id="ARBA00023136"/>
    </source>
</evidence>
<dbReference type="InterPro" id="IPR036259">
    <property type="entry name" value="MFS_trans_sf"/>
</dbReference>
<dbReference type="CDD" id="cd17332">
    <property type="entry name" value="MFS_MelB_like"/>
    <property type="match status" value="1"/>
</dbReference>
<feature type="transmembrane region" description="Helical" evidence="8">
    <location>
        <begin position="384"/>
        <end position="402"/>
    </location>
</feature>
<name>A0ABW2ZA41_9FLAO</name>
<feature type="transmembrane region" description="Helical" evidence="8">
    <location>
        <begin position="149"/>
        <end position="169"/>
    </location>
</feature>
<keyword evidence="3" id="KW-0813">Transport</keyword>
<feature type="transmembrane region" description="Helical" evidence="8">
    <location>
        <begin position="109"/>
        <end position="129"/>
    </location>
</feature>
<evidence type="ECO:0000256" key="1">
    <source>
        <dbReference type="ARBA" id="ARBA00004651"/>
    </source>
</evidence>
<feature type="transmembrane region" description="Helical" evidence="8">
    <location>
        <begin position="80"/>
        <end position="97"/>
    </location>
</feature>
<feature type="domain" description="Major facilitator superfamily (MFS) profile" evidence="9">
    <location>
        <begin position="5"/>
        <end position="445"/>
    </location>
</feature>
<dbReference type="PROSITE" id="PS00872">
    <property type="entry name" value="NA_GALACTOSIDE_SYMP"/>
    <property type="match status" value="1"/>
</dbReference>
<evidence type="ECO:0000256" key="5">
    <source>
        <dbReference type="ARBA" id="ARBA00022692"/>
    </source>
</evidence>
<comment type="similarity">
    <text evidence="2">Belongs to the sodium:galactoside symporter (TC 2.A.2) family.</text>
</comment>
<dbReference type="PANTHER" id="PTHR11328">
    <property type="entry name" value="MAJOR FACILITATOR SUPERFAMILY DOMAIN-CONTAINING PROTEIN"/>
    <property type="match status" value="1"/>
</dbReference>
<dbReference type="InterPro" id="IPR001927">
    <property type="entry name" value="Na/Gal_symport"/>
</dbReference>
<feature type="transmembrane region" description="Helical" evidence="8">
    <location>
        <begin position="189"/>
        <end position="205"/>
    </location>
</feature>
<feature type="transmembrane region" description="Helical" evidence="8">
    <location>
        <begin position="307"/>
        <end position="326"/>
    </location>
</feature>
<dbReference type="InterPro" id="IPR020846">
    <property type="entry name" value="MFS_dom"/>
</dbReference>
<dbReference type="Pfam" id="PF13347">
    <property type="entry name" value="MFS_2"/>
    <property type="match status" value="1"/>
</dbReference>
<dbReference type="PROSITE" id="PS50850">
    <property type="entry name" value="MFS"/>
    <property type="match status" value="1"/>
</dbReference>
<accession>A0ABW2ZA41</accession>
<dbReference type="InterPro" id="IPR018043">
    <property type="entry name" value="Na/Gal_symport_CS"/>
</dbReference>
<dbReference type="NCBIfam" id="TIGR00792">
    <property type="entry name" value="gph"/>
    <property type="match status" value="1"/>
</dbReference>
<evidence type="ECO:0000256" key="6">
    <source>
        <dbReference type="ARBA" id="ARBA00022989"/>
    </source>
</evidence>
<keyword evidence="5 8" id="KW-0812">Transmembrane</keyword>
<gene>
    <name evidence="10" type="ORF">ACFQZW_12270</name>
</gene>
<keyword evidence="11" id="KW-1185">Reference proteome</keyword>
<sequence length="457" mass="51376">MTNKLLLKEKIGYSFGDFASSMFWKLFSMFLMIYYTDVVELSPASVGTMFLLTRLWDGLNDPIMGVIADRTSTSKGKFRPYLLWVAIPFAIMGVLTFTTPNFGSSGKLIYAYITYTLMMIVYTAINVPYSSLMGVMTSDTKERTSLASFRFIGAYSGGIFMTATVPYLLDYYRNLGFDDSQSYQYTVGIYSILAALFFIMTYKWITERVKPLIVKSTIKNDLKDLVKNGQWFIMLCAGIAVLIFNSLRDGSIMYYFKYFVKDQKLLYFGEVAWDKLAGAYMTIWLITNLIGVLLAKPVSAKFGKKNTFMGAMILAAIFSVVFYWVHPNDVELIFGLNIIIGITAGIVLPLIWSMYADIADYSEWQTGRRATGLVFSSSSMSQKMGWTLGGAITGWLLAGYGFEANSVQTEESLKGIRLMISIYPAIGAFLSAGILIIYKLNDSFMDNIIADLVNRRN</sequence>
<feature type="transmembrane region" description="Helical" evidence="8">
    <location>
        <begin position="231"/>
        <end position="256"/>
    </location>
</feature>
<dbReference type="InterPro" id="IPR039672">
    <property type="entry name" value="MFS_2"/>
</dbReference>
<organism evidence="10 11">
    <name type="scientific">Lutibacter aestuarii</name>
    <dbReference type="NCBI Taxonomy" id="861111"/>
    <lineage>
        <taxon>Bacteria</taxon>
        <taxon>Pseudomonadati</taxon>
        <taxon>Bacteroidota</taxon>
        <taxon>Flavobacteriia</taxon>
        <taxon>Flavobacteriales</taxon>
        <taxon>Flavobacteriaceae</taxon>
        <taxon>Lutibacter</taxon>
    </lineage>
</organism>